<gene>
    <name evidence="8" type="ORF">SAMN04488096_101520</name>
</gene>
<dbReference type="PANTHER" id="PTHR43399:SF5">
    <property type="entry name" value="PEPTIDASE S8 FAMILY WITH PROTEASE-ASSOCIATED DOMAIN"/>
    <property type="match status" value="1"/>
</dbReference>
<dbReference type="PRINTS" id="PR00723">
    <property type="entry name" value="SUBTILISIN"/>
</dbReference>
<keyword evidence="3 5" id="KW-0378">Hydrolase</keyword>
<dbReference type="Proteomes" id="UP000184225">
    <property type="component" value="Unassembled WGS sequence"/>
</dbReference>
<dbReference type="InterPro" id="IPR026444">
    <property type="entry name" value="Secre_tail"/>
</dbReference>
<dbReference type="Pfam" id="PF18962">
    <property type="entry name" value="Por_Secre_tail"/>
    <property type="match status" value="1"/>
</dbReference>
<dbReference type="InterPro" id="IPR034058">
    <property type="entry name" value="TagA/B/C/D_pept_dom"/>
</dbReference>
<dbReference type="PANTHER" id="PTHR43399">
    <property type="entry name" value="SUBTILISIN-RELATED"/>
    <property type="match status" value="1"/>
</dbReference>
<feature type="active site" description="Charge relay system" evidence="5">
    <location>
        <position position="131"/>
    </location>
</feature>
<keyword evidence="9" id="KW-1185">Reference proteome</keyword>
<dbReference type="Gene3D" id="3.40.50.200">
    <property type="entry name" value="Peptidase S8/S53 domain"/>
    <property type="match status" value="1"/>
</dbReference>
<comment type="similarity">
    <text evidence="5">Belongs to the peptidase S8 family.</text>
</comment>
<evidence type="ECO:0000256" key="2">
    <source>
        <dbReference type="ARBA" id="ARBA00022729"/>
    </source>
</evidence>
<proteinExistence type="inferred from homology"/>
<dbReference type="InterPro" id="IPR015500">
    <property type="entry name" value="Peptidase_S8_subtilisin-rel"/>
</dbReference>
<evidence type="ECO:0000256" key="1">
    <source>
        <dbReference type="ARBA" id="ARBA00022670"/>
    </source>
</evidence>
<dbReference type="InterPro" id="IPR036852">
    <property type="entry name" value="Peptidase_S8/S53_dom_sf"/>
</dbReference>
<dbReference type="InterPro" id="IPR008979">
    <property type="entry name" value="Galactose-bd-like_sf"/>
</dbReference>
<feature type="domain" description="Peptidase S8/S53" evidence="6">
    <location>
        <begin position="123"/>
        <end position="408"/>
    </location>
</feature>
<keyword evidence="1 5" id="KW-0645">Protease</keyword>
<dbReference type="PROSITE" id="PS51892">
    <property type="entry name" value="SUBTILASE"/>
    <property type="match status" value="1"/>
</dbReference>
<dbReference type="NCBIfam" id="TIGR04183">
    <property type="entry name" value="Por_Secre_tail"/>
    <property type="match status" value="1"/>
</dbReference>
<dbReference type="Pfam" id="PF00082">
    <property type="entry name" value="Peptidase_S8"/>
    <property type="match status" value="1"/>
</dbReference>
<evidence type="ECO:0000313" key="8">
    <source>
        <dbReference type="EMBL" id="SHI41786.1"/>
    </source>
</evidence>
<dbReference type="InterPro" id="IPR023828">
    <property type="entry name" value="Peptidase_S8_Ser-AS"/>
</dbReference>
<organism evidence="8 9">
    <name type="scientific">Mesonia phycicola</name>
    <dbReference type="NCBI Taxonomy" id="579105"/>
    <lineage>
        <taxon>Bacteria</taxon>
        <taxon>Pseudomonadati</taxon>
        <taxon>Bacteroidota</taxon>
        <taxon>Flavobacteriia</taxon>
        <taxon>Flavobacteriales</taxon>
        <taxon>Flavobacteriaceae</taxon>
        <taxon>Mesonia</taxon>
    </lineage>
</organism>
<feature type="active site" description="Charge relay system" evidence="5">
    <location>
        <position position="355"/>
    </location>
</feature>
<evidence type="ECO:0000256" key="5">
    <source>
        <dbReference type="PROSITE-ProRule" id="PRU01240"/>
    </source>
</evidence>
<dbReference type="CDD" id="cd04842">
    <property type="entry name" value="Peptidases_S8_Kp43_protease"/>
    <property type="match status" value="1"/>
</dbReference>
<evidence type="ECO:0000256" key="4">
    <source>
        <dbReference type="ARBA" id="ARBA00022825"/>
    </source>
</evidence>
<dbReference type="SUPFAM" id="SSF49785">
    <property type="entry name" value="Galactose-binding domain-like"/>
    <property type="match status" value="1"/>
</dbReference>
<keyword evidence="2" id="KW-0732">Signal</keyword>
<dbReference type="GO" id="GO:0006508">
    <property type="term" value="P:proteolysis"/>
    <property type="evidence" value="ECO:0007669"/>
    <property type="project" value="UniProtKB-KW"/>
</dbReference>
<feature type="domain" description="Secretion system C-terminal sorting" evidence="7">
    <location>
        <begin position="569"/>
        <end position="638"/>
    </location>
</feature>
<evidence type="ECO:0000256" key="3">
    <source>
        <dbReference type="ARBA" id="ARBA00022801"/>
    </source>
</evidence>
<dbReference type="InterPro" id="IPR051048">
    <property type="entry name" value="Peptidase_S8/S53_subtilisin"/>
</dbReference>
<feature type="active site" description="Charge relay system" evidence="5">
    <location>
        <position position="164"/>
    </location>
</feature>
<dbReference type="SUPFAM" id="SSF52743">
    <property type="entry name" value="Subtilisin-like"/>
    <property type="match status" value="1"/>
</dbReference>
<evidence type="ECO:0000259" key="7">
    <source>
        <dbReference type="Pfam" id="PF18962"/>
    </source>
</evidence>
<dbReference type="EMBL" id="FQYY01000001">
    <property type="protein sequence ID" value="SHI41786.1"/>
    <property type="molecule type" value="Genomic_DNA"/>
</dbReference>
<evidence type="ECO:0000313" key="9">
    <source>
        <dbReference type="Proteomes" id="UP000184225"/>
    </source>
</evidence>
<accession>A0A1M6AZ97</accession>
<dbReference type="Gene3D" id="2.60.120.380">
    <property type="match status" value="1"/>
</dbReference>
<keyword evidence="4 5" id="KW-0720">Serine protease</keyword>
<dbReference type="AlphaFoldDB" id="A0A1M6AZ97"/>
<dbReference type="InterPro" id="IPR000209">
    <property type="entry name" value="Peptidase_S8/S53_dom"/>
</dbReference>
<dbReference type="STRING" id="579105.SAMN04488096_101520"/>
<dbReference type="GO" id="GO:0004252">
    <property type="term" value="F:serine-type endopeptidase activity"/>
    <property type="evidence" value="ECO:0007669"/>
    <property type="project" value="UniProtKB-UniRule"/>
</dbReference>
<sequence>MKKKYPKTLTFIGCALLSSITFGQINDKEVVLRKTNISELNRLETQFIEKSTEKRNKLLKLAEKNNWPITIKNYETGTLRQLYDVTENNTPVYRATYNENAAESTRTNYLHSNGGLGLNLDGQNMLLGVWDGGVVLEDHVEFTDGPFSNDSRVTNKDNATIEYHATHVAGTLVARGADNDAKGMAPSALLNAYDWNSDESEVTSEITTNGLLISNHSYGVPIFDDDGTQQIPSSWPGKYRSDARSWDIIHYNAPYYLQVVSAGNEGATSYSGALISGKDKLVNEKNSKNNLVIANAQDAQIDTNGNLLNVAINASSSQGPTDDRRIKPDIAGNGTGVYSTSNTGIQNYGQSTGTSMSSPNVAGSLILLQQHYHNLNNSYMRSATLKGVALHTADDAGRTGPDEVFGWGLLNAKKAAETISGQDAIIEELTLTQGQTYTKTVTATGLEALKASITWTDYPGNTADNVENSSTAVLINDLDIRITRNNETYFPWKLDFFSPDSDAVKGDNTVDNVERVDIESPVASASYTITITHKNTLQSSSQDYSLIITGTSSSLSINNNEVADSAINIWPNPTNDLLNISTTSNINFEDYNINIYDLQGRIVVKNITTETVDISNLNAGLYIINFSNGQNSIQKKIIKE</sequence>
<reference evidence="8 9" key="1">
    <citation type="submission" date="2016-11" db="EMBL/GenBank/DDBJ databases">
        <authorList>
            <person name="Jaros S."/>
            <person name="Januszkiewicz K."/>
            <person name="Wedrychowicz H."/>
        </authorList>
    </citation>
    <scope>NUCLEOTIDE SEQUENCE [LARGE SCALE GENOMIC DNA]</scope>
    <source>
        <strain evidence="8 9">DSM 21425</strain>
    </source>
</reference>
<dbReference type="PROSITE" id="PS00138">
    <property type="entry name" value="SUBTILASE_SER"/>
    <property type="match status" value="1"/>
</dbReference>
<protein>
    <submittedName>
        <fullName evidence="8">Por secretion system C-terminal sorting domain-containing protein</fullName>
    </submittedName>
</protein>
<name>A0A1M6AZ97_9FLAO</name>
<evidence type="ECO:0000259" key="6">
    <source>
        <dbReference type="Pfam" id="PF00082"/>
    </source>
</evidence>